<evidence type="ECO:0000259" key="7">
    <source>
        <dbReference type="Pfam" id="PF18004"/>
    </source>
</evidence>
<dbReference type="GO" id="GO:0005634">
    <property type="term" value="C:nucleus"/>
    <property type="evidence" value="ECO:0007669"/>
    <property type="project" value="TreeGrafter"/>
</dbReference>
<feature type="compositionally biased region" description="Basic and acidic residues" evidence="6">
    <location>
        <begin position="824"/>
        <end position="834"/>
    </location>
</feature>
<comment type="similarity">
    <text evidence="1 4">Belongs to the proteasome subunit S1 family.</text>
</comment>
<feature type="region of interest" description="Disordered" evidence="6">
    <location>
        <begin position="904"/>
        <end position="946"/>
    </location>
</feature>
<dbReference type="InterPro" id="IPR016642">
    <property type="entry name" value="26S_Psome_Rpn2"/>
</dbReference>
<dbReference type="Pfam" id="PF13646">
    <property type="entry name" value="HEAT_2"/>
    <property type="match status" value="1"/>
</dbReference>
<dbReference type="OMA" id="IMFGRQE"/>
<feature type="domain" description="26S proteasome non-ATPase regulatory subunit 1/RPN2 N-terminal" evidence="8">
    <location>
        <begin position="4"/>
        <end position="316"/>
    </location>
</feature>
<dbReference type="Pfam" id="PF21505">
    <property type="entry name" value="RPN2_N"/>
    <property type="match status" value="1"/>
</dbReference>
<dbReference type="EMBL" id="GL984405">
    <property type="protein sequence ID" value="EGR26895.1"/>
    <property type="molecule type" value="Genomic_DNA"/>
</dbReference>
<dbReference type="GO" id="GO:0034515">
    <property type="term" value="C:proteasome storage granule"/>
    <property type="evidence" value="ECO:0007669"/>
    <property type="project" value="TreeGrafter"/>
</dbReference>
<proteinExistence type="inferred from homology"/>
<evidence type="ECO:0000256" key="2">
    <source>
        <dbReference type="ARBA" id="ARBA00022737"/>
    </source>
</evidence>
<dbReference type="GO" id="GO:0043161">
    <property type="term" value="P:proteasome-mediated ubiquitin-dependent protein catabolic process"/>
    <property type="evidence" value="ECO:0007669"/>
    <property type="project" value="TreeGrafter"/>
</dbReference>
<organism evidence="9 10">
    <name type="scientific">Ichthyophthirius multifiliis</name>
    <name type="common">White spot disease agent</name>
    <name type="synonym">Ich</name>
    <dbReference type="NCBI Taxonomy" id="5932"/>
    <lineage>
        <taxon>Eukaryota</taxon>
        <taxon>Sar</taxon>
        <taxon>Alveolata</taxon>
        <taxon>Ciliophora</taxon>
        <taxon>Intramacronucleata</taxon>
        <taxon>Oligohymenophorea</taxon>
        <taxon>Hymenostomatida</taxon>
        <taxon>Ophryoglenina</taxon>
        <taxon>Ichthyophthirius</taxon>
    </lineage>
</organism>
<evidence type="ECO:0000256" key="3">
    <source>
        <dbReference type="ARBA" id="ARBA00022942"/>
    </source>
</evidence>
<dbReference type="Pfam" id="PF18004">
    <property type="entry name" value="RPN2_C"/>
    <property type="match status" value="1"/>
</dbReference>
<feature type="domain" description="26S proteasome regulatory subunit RPN2 C-terminal" evidence="7">
    <location>
        <begin position="766"/>
        <end position="905"/>
    </location>
</feature>
<dbReference type="InterPro" id="IPR040623">
    <property type="entry name" value="RPN2_C"/>
</dbReference>
<feature type="compositionally biased region" description="Basic and acidic residues" evidence="6">
    <location>
        <begin position="904"/>
        <end position="914"/>
    </location>
</feature>
<dbReference type="OrthoDB" id="261572at2759"/>
<keyword evidence="5" id="KW-0175">Coiled coil</keyword>
<dbReference type="FunCoup" id="G0R6K2">
    <property type="interactions" value="657"/>
</dbReference>
<protein>
    <submittedName>
        <fullName evidence="9">Proteasome regulatory complex component protein, putative</fullName>
    </submittedName>
</protein>
<dbReference type="GeneID" id="14902954"/>
<reference evidence="9 10" key="1">
    <citation type="submission" date="2011-07" db="EMBL/GenBank/DDBJ databases">
        <authorList>
            <person name="Coyne R."/>
            <person name="Brami D."/>
            <person name="Johnson J."/>
            <person name="Hostetler J."/>
            <person name="Hannick L."/>
            <person name="Clark T."/>
            <person name="Cassidy-Hanley D."/>
            <person name="Inman J."/>
        </authorList>
    </citation>
    <scope>NUCLEOTIDE SEQUENCE [LARGE SCALE GENOMIC DNA]</scope>
    <source>
        <strain evidence="9 10">G5</strain>
    </source>
</reference>
<dbReference type="InterPro" id="IPR002015">
    <property type="entry name" value="Proteasome/cyclosome_rpt"/>
</dbReference>
<feature type="compositionally biased region" description="Basic and acidic residues" evidence="6">
    <location>
        <begin position="841"/>
        <end position="853"/>
    </location>
</feature>
<evidence type="ECO:0000313" key="10">
    <source>
        <dbReference type="Proteomes" id="UP000008983"/>
    </source>
</evidence>
<dbReference type="STRING" id="857967.G0R6K2"/>
<evidence type="ECO:0000256" key="6">
    <source>
        <dbReference type="SAM" id="MobiDB-lite"/>
    </source>
</evidence>
<dbReference type="PANTHER" id="PTHR10943">
    <property type="entry name" value="26S PROTEASOME NON-ATPASE REGULATORY SUBUNIT"/>
    <property type="match status" value="1"/>
</dbReference>
<dbReference type="PANTHER" id="PTHR10943:SF2">
    <property type="entry name" value="26S PROTEASOME NON-ATPASE REGULATORY SUBUNIT 1"/>
    <property type="match status" value="1"/>
</dbReference>
<dbReference type="GO" id="GO:0042176">
    <property type="term" value="P:regulation of protein catabolic process"/>
    <property type="evidence" value="ECO:0007669"/>
    <property type="project" value="UniProtKB-UniRule"/>
</dbReference>
<evidence type="ECO:0000256" key="1">
    <source>
        <dbReference type="ARBA" id="ARBA00006308"/>
    </source>
</evidence>
<feature type="coiled-coil region" evidence="5">
    <location>
        <begin position="36"/>
        <end position="63"/>
    </location>
</feature>
<gene>
    <name evidence="9" type="ORF">IMG5_205750</name>
</gene>
<keyword evidence="2" id="KW-0677">Repeat</keyword>
<sequence>MSTKQYIQLLSEKDNQLKIIGLQKLEKVVDSNWAELAEHLTDMQKKKKNIKKFKKQSENLYDDLNFPRRDLAYSLASKVYFCLEEYEESLNLALESGSYFQITEKSQYVEVLVSTCIEKYIEHRKSGQDSKLNEKYTEIVEKMFTKCIREQEYRHALGIAVESQRCDKIKQILEEAEETKRGDLVNYLYEVCTRQISNKLHRNQILRLLISFYQSKLAFQGLQNEEYVNLSLCYHKLGLFEEFAQLLHSLLQKNVPLAFQLAVEISDNQNYGFVKKVIETLPVQNEAVDPQNDNRSTLIEILQGKTQNKINFEVLKYLNKSDPALIKQILTAVDTKKQVAHTAVALCNAILSAGTADQKFLSENLEWAQKSQLWARFSQVASLGMIYSTCQEDPKKIFKDFLPGNTNPPNFYSNGGSLYGIGLMDVGKKTPELIKYFTEIIKNPQHNNQEAIVHGACLAIGLSGLASEDEQLFEQLKDVMLINNAVTGESAALAIGLIMAGTNNENAITELLKFGQDTQHEKIIRALGVALALISFGQEQNADTLIEQQLQEKDFILRYGGALTLGLAYAGTANNKAIRQLLHYAVDDVADDVRRAAVIGLGFVMFNSYEQITQVMSLLAMSYNPHVRYGTAIALGIACAGTGFQEALDMIEPMLTDSTDFVRQGAMIGTALILQQCNVKQEPKLDKFKKTLQIVYTKKHEDILCKLGAVLSMGILEAGGRNQVARLGSQSGFPKLASCVGMVVFTNFWYWFPYVNFLSLCLSSSTLVGIDQTLRIPTEFSYKINCKKSLFDYPENIKPDDGKNKKEVEVVQLSTTVKVKTRATNKEKDNKIEEELPQQQKQDDKKEEIKEEEPTFYIQQNPGRVLEKQQKHIEFIQDHRYQPILKDRKFGIIFLNDTQQEQEKKYLGEQKKQEQPQVQPQPQPTQNDDIQPPEDFIYDESAQLLQ</sequence>
<feature type="region of interest" description="Disordered" evidence="6">
    <location>
        <begin position="824"/>
        <end position="855"/>
    </location>
</feature>
<keyword evidence="10" id="KW-1185">Reference proteome</keyword>
<dbReference type="RefSeq" id="XP_004023779.1">
    <property type="nucleotide sequence ID" value="XM_004023730.1"/>
</dbReference>
<feature type="compositionally biased region" description="Low complexity" evidence="6">
    <location>
        <begin position="915"/>
        <end position="930"/>
    </location>
</feature>
<dbReference type="InterPro" id="IPR011989">
    <property type="entry name" value="ARM-like"/>
</dbReference>
<dbReference type="Gene3D" id="1.25.10.10">
    <property type="entry name" value="Leucine-rich Repeat Variant"/>
    <property type="match status" value="1"/>
</dbReference>
<dbReference type="PIRSF" id="PIRSF015947">
    <property type="entry name" value="26S_Psome_Rpn2"/>
    <property type="match status" value="1"/>
</dbReference>
<dbReference type="InParanoid" id="G0R6K2"/>
<evidence type="ECO:0000313" key="9">
    <source>
        <dbReference type="EMBL" id="EGR26895.1"/>
    </source>
</evidence>
<dbReference type="InterPro" id="IPR016024">
    <property type="entry name" value="ARM-type_fold"/>
</dbReference>
<dbReference type="AlphaFoldDB" id="G0R6K2"/>
<name>G0R6K2_ICHMU</name>
<evidence type="ECO:0000256" key="5">
    <source>
        <dbReference type="SAM" id="Coils"/>
    </source>
</evidence>
<keyword evidence="3 4" id="KW-0647">Proteasome</keyword>
<dbReference type="Pfam" id="PF01851">
    <property type="entry name" value="PC_rep"/>
    <property type="match status" value="1"/>
</dbReference>
<dbReference type="eggNOG" id="KOG2062">
    <property type="taxonomic scope" value="Eukaryota"/>
</dbReference>
<dbReference type="SUPFAM" id="SSF48371">
    <property type="entry name" value="ARM repeat"/>
    <property type="match status" value="1"/>
</dbReference>
<dbReference type="Proteomes" id="UP000008983">
    <property type="component" value="Unassembled WGS sequence"/>
</dbReference>
<dbReference type="GO" id="GO:0008540">
    <property type="term" value="C:proteasome regulatory particle, base subcomplex"/>
    <property type="evidence" value="ECO:0007669"/>
    <property type="project" value="UniProtKB-UniRule"/>
</dbReference>
<evidence type="ECO:0000259" key="8">
    <source>
        <dbReference type="Pfam" id="PF21505"/>
    </source>
</evidence>
<accession>G0R6K2</accession>
<dbReference type="GO" id="GO:0030234">
    <property type="term" value="F:enzyme regulator activity"/>
    <property type="evidence" value="ECO:0007669"/>
    <property type="project" value="UniProtKB-UniRule"/>
</dbReference>
<dbReference type="InterPro" id="IPR048570">
    <property type="entry name" value="PSMD1_RPN2_N"/>
</dbReference>
<evidence type="ECO:0000256" key="4">
    <source>
        <dbReference type="PIRNR" id="PIRNR015947"/>
    </source>
</evidence>